<feature type="region of interest" description="Disordered" evidence="2">
    <location>
        <begin position="600"/>
        <end position="650"/>
    </location>
</feature>
<dbReference type="CDD" id="cd10529">
    <property type="entry name" value="SET_SETD5-like"/>
    <property type="match status" value="1"/>
</dbReference>
<dbReference type="InterPro" id="IPR046341">
    <property type="entry name" value="SET_dom_sf"/>
</dbReference>
<feature type="region of interest" description="Disordered" evidence="2">
    <location>
        <begin position="185"/>
        <end position="233"/>
    </location>
</feature>
<gene>
    <name evidence="3" type="ORF">CRE_18141</name>
</gene>
<dbReference type="GO" id="GO:0006355">
    <property type="term" value="P:regulation of DNA-templated transcription"/>
    <property type="evidence" value="ECO:0007669"/>
    <property type="project" value="TreeGrafter"/>
</dbReference>
<dbReference type="eggNOG" id="KOG1844">
    <property type="taxonomic scope" value="Eukaryota"/>
</dbReference>
<feature type="compositionally biased region" description="Low complexity" evidence="2">
    <location>
        <begin position="481"/>
        <end position="503"/>
    </location>
</feature>
<evidence type="ECO:0000313" key="4">
    <source>
        <dbReference type="Proteomes" id="UP000008281"/>
    </source>
</evidence>
<sequence length="671" mass="73587">MPHQPTPRIHPIPMLNEYSQLVTPLLAKLKPTPDANTLLQTLRHHKRARRMFVESQQEGLVAQEPVRVGQMIMEMNGYVALATEIATGDSVFQYGGLGLKKQIFIDTSALGNDTKVIRRSCAPNSILEHVLGSGATLGVMIVAQKYIPRNEEITLPFDADYKDSEVALECAAHREDILACPFEQERRSTRSLNQERKDSEGIAISQNHTPEDVPTSSTAPSTSGTHTNHRCIPSRVERRRALQNAAIPPPAEAPSAPTTSAIFAAKRPRPLPGNMGEDIERLEQGKENESEKKKDAESSPSNDNNFLVQLDSRLMSQTSKSGDVSTIAPKLSESHQPASSATFEDTAAPTTSKVQISRRFSNRSQAISKIPTTSCRNSERMSPRAAAAKRPCPWSGNLEDEVVEKEQRKEKKSEEVKVAVRSSSSDNNVHVQQSSSRLPSQPKPYFSKTENVPTSSPASGSSEDPSTLEARHLSNISQRRSSAAPQPEDAPASSSASTATPSSSDHRLSNRYRAALETPLTTRRKSERLIPAAKKPRFSLAPSTPGSRHALRHRLGYLGTLMKENATLNAMEDDFKPSIGWIDVTTCSEWAKEALEIRREVEDQNTPGPAPLAASSKPKSSVNKEPFANRRSQNREEPGTSGSLSSAAVRNGAITDVFEGNVLTYKRRRYN</sequence>
<dbReference type="Gene3D" id="2.170.270.10">
    <property type="entry name" value="SET domain"/>
    <property type="match status" value="1"/>
</dbReference>
<proteinExistence type="predicted"/>
<dbReference type="EMBL" id="DS268517">
    <property type="protein sequence ID" value="EFO84446.1"/>
    <property type="molecule type" value="Genomic_DNA"/>
</dbReference>
<dbReference type="GO" id="GO:0034967">
    <property type="term" value="C:Set3 complex"/>
    <property type="evidence" value="ECO:0007669"/>
    <property type="project" value="TreeGrafter"/>
</dbReference>
<evidence type="ECO:0000256" key="2">
    <source>
        <dbReference type="SAM" id="MobiDB-lite"/>
    </source>
</evidence>
<dbReference type="AlphaFoldDB" id="E3N358"/>
<dbReference type="SMART" id="SM00317">
    <property type="entry name" value="SET"/>
    <property type="match status" value="1"/>
</dbReference>
<feature type="compositionally biased region" description="Polar residues" evidence="2">
    <location>
        <begin position="426"/>
        <end position="439"/>
    </location>
</feature>
<evidence type="ECO:0000256" key="1">
    <source>
        <dbReference type="ARBA" id="ARBA00022853"/>
    </source>
</evidence>
<dbReference type="Pfam" id="PF00856">
    <property type="entry name" value="SET"/>
    <property type="match status" value="1"/>
</dbReference>
<accession>E3N358</accession>
<dbReference type="InterPro" id="IPR001214">
    <property type="entry name" value="SET_dom"/>
</dbReference>
<feature type="compositionally biased region" description="Low complexity" evidence="2">
    <location>
        <begin position="453"/>
        <end position="465"/>
    </location>
</feature>
<feature type="region of interest" description="Disordered" evidence="2">
    <location>
        <begin position="282"/>
        <end position="531"/>
    </location>
</feature>
<dbReference type="HOGENOM" id="CLU_409539_0_0_1"/>
<dbReference type="GO" id="GO:0006325">
    <property type="term" value="P:chromatin organization"/>
    <property type="evidence" value="ECO:0007669"/>
    <property type="project" value="UniProtKB-KW"/>
</dbReference>
<protein>
    <submittedName>
        <fullName evidence="3">Uncharacterized protein</fullName>
    </submittedName>
</protein>
<reference evidence="3" key="1">
    <citation type="submission" date="2007-07" db="EMBL/GenBank/DDBJ databases">
        <title>PCAP assembly of the Caenorhabditis remanei genome.</title>
        <authorList>
            <consortium name="The Caenorhabditis remanei Sequencing Consortium"/>
            <person name="Wilson R.K."/>
        </authorList>
    </citation>
    <scope>NUCLEOTIDE SEQUENCE [LARGE SCALE GENOMIC DNA]</scope>
    <source>
        <strain evidence="3">PB4641</strain>
    </source>
</reference>
<keyword evidence="4" id="KW-1185">Reference proteome</keyword>
<keyword evidence="1" id="KW-0156">Chromatin regulator</keyword>
<feature type="compositionally biased region" description="Polar residues" evidence="2">
    <location>
        <begin position="314"/>
        <end position="324"/>
    </location>
</feature>
<organism evidence="4">
    <name type="scientific">Caenorhabditis remanei</name>
    <name type="common">Caenorhabditis vulgaris</name>
    <dbReference type="NCBI Taxonomy" id="31234"/>
    <lineage>
        <taxon>Eukaryota</taxon>
        <taxon>Metazoa</taxon>
        <taxon>Ecdysozoa</taxon>
        <taxon>Nematoda</taxon>
        <taxon>Chromadorea</taxon>
        <taxon>Rhabditida</taxon>
        <taxon>Rhabditina</taxon>
        <taxon>Rhabditomorpha</taxon>
        <taxon>Rhabditoidea</taxon>
        <taxon>Rhabditidae</taxon>
        <taxon>Peloderinae</taxon>
        <taxon>Caenorhabditis</taxon>
    </lineage>
</organism>
<dbReference type="PANTHER" id="PTHR46462:SF3">
    <property type="entry name" value="UPSET, ISOFORM A"/>
    <property type="match status" value="1"/>
</dbReference>
<feature type="compositionally biased region" description="Basic and acidic residues" evidence="2">
    <location>
        <begin position="185"/>
        <end position="200"/>
    </location>
</feature>
<dbReference type="GO" id="GO:0070210">
    <property type="term" value="C:Rpd3L-Expanded complex"/>
    <property type="evidence" value="ECO:0007669"/>
    <property type="project" value="TreeGrafter"/>
</dbReference>
<name>E3N358_CAERE</name>
<feature type="compositionally biased region" description="Polar residues" evidence="2">
    <location>
        <begin position="334"/>
        <end position="376"/>
    </location>
</feature>
<feature type="compositionally biased region" description="Low complexity" evidence="2">
    <location>
        <begin position="215"/>
        <end position="226"/>
    </location>
</feature>
<feature type="compositionally biased region" description="Basic and acidic residues" evidence="2">
    <location>
        <begin position="282"/>
        <end position="297"/>
    </location>
</feature>
<feature type="compositionally biased region" description="Basic and acidic residues" evidence="2">
    <location>
        <begin position="404"/>
        <end position="418"/>
    </location>
</feature>
<dbReference type="STRING" id="31234.E3N358"/>
<dbReference type="OrthoDB" id="5877798at2759"/>
<dbReference type="SUPFAM" id="SSF82199">
    <property type="entry name" value="SET domain"/>
    <property type="match status" value="1"/>
</dbReference>
<feature type="compositionally biased region" description="Low complexity" evidence="2">
    <location>
        <begin position="611"/>
        <end position="621"/>
    </location>
</feature>
<evidence type="ECO:0000313" key="3">
    <source>
        <dbReference type="EMBL" id="EFO84446.1"/>
    </source>
</evidence>
<feature type="compositionally biased region" description="Polar residues" evidence="2">
    <location>
        <begin position="298"/>
        <end position="307"/>
    </location>
</feature>
<dbReference type="PANTHER" id="PTHR46462">
    <property type="entry name" value="UPSET, ISOFORM A"/>
    <property type="match status" value="1"/>
</dbReference>
<dbReference type="Proteomes" id="UP000008281">
    <property type="component" value="Unassembled WGS sequence"/>
</dbReference>